<evidence type="ECO:0000313" key="2">
    <source>
        <dbReference type="Proteomes" id="UP001054945"/>
    </source>
</evidence>
<protein>
    <submittedName>
        <fullName evidence="1">Uncharacterized protein</fullName>
    </submittedName>
</protein>
<feature type="non-terminal residue" evidence="1">
    <location>
        <position position="1"/>
    </location>
</feature>
<comment type="caution">
    <text evidence="1">The sequence shown here is derived from an EMBL/GenBank/DDBJ whole genome shotgun (WGS) entry which is preliminary data.</text>
</comment>
<proteinExistence type="predicted"/>
<dbReference type="EMBL" id="BPLR01020556">
    <property type="protein sequence ID" value="GIX79957.1"/>
    <property type="molecule type" value="Genomic_DNA"/>
</dbReference>
<keyword evidence="2" id="KW-1185">Reference proteome</keyword>
<sequence length="58" mass="6285">GCVCNSKCLAQNSKLAQLDLRSVLCWPVTTALPEKLRCFALGFVKKSGDKLRVSSSIT</sequence>
<dbReference type="Proteomes" id="UP001054945">
    <property type="component" value="Unassembled WGS sequence"/>
</dbReference>
<evidence type="ECO:0000313" key="1">
    <source>
        <dbReference type="EMBL" id="GIX79957.1"/>
    </source>
</evidence>
<organism evidence="1 2">
    <name type="scientific">Caerostris extrusa</name>
    <name type="common">Bark spider</name>
    <name type="synonym">Caerostris bankana</name>
    <dbReference type="NCBI Taxonomy" id="172846"/>
    <lineage>
        <taxon>Eukaryota</taxon>
        <taxon>Metazoa</taxon>
        <taxon>Ecdysozoa</taxon>
        <taxon>Arthropoda</taxon>
        <taxon>Chelicerata</taxon>
        <taxon>Arachnida</taxon>
        <taxon>Araneae</taxon>
        <taxon>Araneomorphae</taxon>
        <taxon>Entelegynae</taxon>
        <taxon>Araneoidea</taxon>
        <taxon>Araneidae</taxon>
        <taxon>Caerostris</taxon>
    </lineage>
</organism>
<gene>
    <name evidence="1" type="ORF">CEXT_684611</name>
</gene>
<reference evidence="1 2" key="1">
    <citation type="submission" date="2021-06" db="EMBL/GenBank/DDBJ databases">
        <title>Caerostris extrusa draft genome.</title>
        <authorList>
            <person name="Kono N."/>
            <person name="Arakawa K."/>
        </authorList>
    </citation>
    <scope>NUCLEOTIDE SEQUENCE [LARGE SCALE GENOMIC DNA]</scope>
</reference>
<dbReference type="AlphaFoldDB" id="A0AAV4N550"/>
<accession>A0AAV4N550</accession>
<name>A0AAV4N550_CAEEX</name>